<dbReference type="Gene3D" id="3.10.20.320">
    <property type="entry name" value="Putative peptidoglycan bound protein (lpxtg motif)"/>
    <property type="match status" value="4"/>
</dbReference>
<keyword evidence="5" id="KW-0572">Peptidoglycan-anchor</keyword>
<evidence type="ECO:0000256" key="7">
    <source>
        <dbReference type="SAM" id="SignalP"/>
    </source>
</evidence>
<evidence type="ECO:0000313" key="12">
    <source>
        <dbReference type="Proteomes" id="UP000515928"/>
    </source>
</evidence>
<keyword evidence="6" id="KW-0812">Transmembrane</keyword>
<evidence type="ECO:0000256" key="4">
    <source>
        <dbReference type="ARBA" id="ARBA00022737"/>
    </source>
</evidence>
<dbReference type="KEGG" id="eio:H9L01_02320"/>
<keyword evidence="2" id="KW-0964">Secreted</keyword>
<dbReference type="RefSeq" id="WP_187534424.1">
    <property type="nucleotide sequence ID" value="NZ_CBCSHU010000001.1"/>
</dbReference>
<dbReference type="AlphaFoldDB" id="A0A7G9S047"/>
<reference evidence="11 12" key="1">
    <citation type="submission" date="2020-08" db="EMBL/GenBank/DDBJ databases">
        <title>Genome sequence of Erysipelothrix inopinata DSM 15511T.</title>
        <authorList>
            <person name="Hyun D.-W."/>
            <person name="Bae J.-W."/>
        </authorList>
    </citation>
    <scope>NUCLEOTIDE SEQUENCE [LARGE SCALE GENOMIC DNA]</scope>
    <source>
        <strain evidence="11 12">DSM 15511</strain>
    </source>
</reference>
<feature type="signal peptide" evidence="7">
    <location>
        <begin position="1"/>
        <end position="24"/>
    </location>
</feature>
<dbReference type="PROSITE" id="PS51257">
    <property type="entry name" value="PROKAR_LIPOPROTEIN"/>
    <property type="match status" value="1"/>
</dbReference>
<dbReference type="Gene3D" id="3.80.10.10">
    <property type="entry name" value="Ribonuclease Inhibitor"/>
    <property type="match status" value="1"/>
</dbReference>
<evidence type="ECO:0000256" key="1">
    <source>
        <dbReference type="ARBA" id="ARBA00022512"/>
    </source>
</evidence>
<evidence type="ECO:0000259" key="9">
    <source>
        <dbReference type="Pfam" id="PF06458"/>
    </source>
</evidence>
<dbReference type="Proteomes" id="UP000515928">
    <property type="component" value="Chromosome"/>
</dbReference>
<dbReference type="Pfam" id="PF06458">
    <property type="entry name" value="MucBP"/>
    <property type="match status" value="4"/>
</dbReference>
<feature type="chain" id="PRO_5028962160" evidence="7">
    <location>
        <begin position="25"/>
        <end position="703"/>
    </location>
</feature>
<keyword evidence="6" id="KW-1133">Transmembrane helix</keyword>
<feature type="domain" description="MucBP" evidence="9">
    <location>
        <begin position="352"/>
        <end position="420"/>
    </location>
</feature>
<dbReference type="Pfam" id="PF00746">
    <property type="entry name" value="Gram_pos_anchor"/>
    <property type="match status" value="1"/>
</dbReference>
<dbReference type="InterPro" id="IPR019931">
    <property type="entry name" value="LPXTG_anchor"/>
</dbReference>
<evidence type="ECO:0000313" key="11">
    <source>
        <dbReference type="EMBL" id="QNN61222.1"/>
    </source>
</evidence>
<evidence type="ECO:0000256" key="2">
    <source>
        <dbReference type="ARBA" id="ARBA00022525"/>
    </source>
</evidence>
<dbReference type="InterPro" id="IPR032675">
    <property type="entry name" value="LRR_dom_sf"/>
</dbReference>
<evidence type="ECO:0000256" key="5">
    <source>
        <dbReference type="ARBA" id="ARBA00023088"/>
    </source>
</evidence>
<feature type="domain" description="Internalin K" evidence="10">
    <location>
        <begin position="233"/>
        <end position="343"/>
    </location>
</feature>
<evidence type="ECO:0000256" key="3">
    <source>
        <dbReference type="ARBA" id="ARBA00022729"/>
    </source>
</evidence>
<feature type="transmembrane region" description="Helical" evidence="6">
    <location>
        <begin position="680"/>
        <end position="697"/>
    </location>
</feature>
<keyword evidence="1" id="KW-0134">Cell wall</keyword>
<organism evidence="11 12">
    <name type="scientific">Erysipelothrix inopinata</name>
    <dbReference type="NCBI Taxonomy" id="225084"/>
    <lineage>
        <taxon>Bacteria</taxon>
        <taxon>Bacillati</taxon>
        <taxon>Bacillota</taxon>
        <taxon>Erysipelotrichia</taxon>
        <taxon>Erysipelotrichales</taxon>
        <taxon>Erysipelotrichaceae</taxon>
        <taxon>Erysipelothrix</taxon>
    </lineage>
</organism>
<dbReference type="InterPro" id="IPR054360">
    <property type="entry name" value="InlK_D2"/>
</dbReference>
<feature type="domain" description="MucBP" evidence="9">
    <location>
        <begin position="504"/>
        <end position="571"/>
    </location>
</feature>
<feature type="domain" description="MucBP" evidence="9">
    <location>
        <begin position="580"/>
        <end position="647"/>
    </location>
</feature>
<feature type="domain" description="MucBP" evidence="9">
    <location>
        <begin position="428"/>
        <end position="496"/>
    </location>
</feature>
<dbReference type="EMBL" id="CP060715">
    <property type="protein sequence ID" value="QNN61222.1"/>
    <property type="molecule type" value="Genomic_DNA"/>
</dbReference>
<name>A0A7G9S047_9FIRM</name>
<evidence type="ECO:0000256" key="6">
    <source>
        <dbReference type="SAM" id="Phobius"/>
    </source>
</evidence>
<evidence type="ECO:0000259" key="10">
    <source>
        <dbReference type="Pfam" id="PF22122"/>
    </source>
</evidence>
<protein>
    <submittedName>
        <fullName evidence="11">MucBP domain-containing protein</fullName>
    </submittedName>
</protein>
<dbReference type="InterPro" id="IPR009459">
    <property type="entry name" value="MucBP_dom"/>
</dbReference>
<dbReference type="Pfam" id="PF22122">
    <property type="entry name" value="InlK_D2"/>
    <property type="match status" value="1"/>
</dbReference>
<proteinExistence type="predicted"/>
<evidence type="ECO:0000259" key="8">
    <source>
        <dbReference type="Pfam" id="PF00746"/>
    </source>
</evidence>
<keyword evidence="12" id="KW-1185">Reference proteome</keyword>
<dbReference type="Gene3D" id="2.60.40.3890">
    <property type="match status" value="1"/>
</dbReference>
<keyword evidence="3 7" id="KW-0732">Signal</keyword>
<keyword evidence="4" id="KW-0677">Repeat</keyword>
<gene>
    <name evidence="11" type="ORF">H9L01_02320</name>
</gene>
<sequence>MKKKKIGILSICIILAGCVFPVLAETTPQNNTVVSTSDVSEWMPDENLQKKIASQMGIPVDQLTKESMKSLRNIDIKESSEPISNIKGLEYATEVTNLNIAEGNLISDFSPLEKMGKLAFVSITTPSLNDANFPQLADSVTYLSLQRTSITSKSLVKVANIKSLIYLQISETKGIESIEPLTKSEKLESLLMQFTSVSDFRPINEMKSLKKLMAYSQSVGNDSSESRVDKDLLQFDEENLKLTIPISLYPNRLTNFDGYQPPFTTKTDPYNMILKFDQNSVDGSRVVITDDSIIVDNVTSEDFKNLDRIYLNIRFNNPHGSYAVPNNFTDYAISSGQYTHSLSLYETPKYQTVTVRFVDEGNTEIAPQLKINGIIGKTYDASTSEYKINIPGYTLNVEKLPVNAKGTITSDPQTVTYVYTKEEVKNGKVVVKYVDTNNNEIAPEKTIEGNVGNSYDASTSEYVPEISGYKLDDSKLPSNAKGTITSDPQTVTYVYTKEVIKNGKVIVEYVDTNNNEIAPQQTIEGIVGNPYDASTSEYVTEISGYTLDDSKLPSNAKGFITLDSQKVTYVFNKEEVKNGNVIIRYLDTNLQEIATQKVVNGIVGDSYNVSGVDYINIIEGYTLNESKLPTNATGTFGESEIVVDYIYDKNSETPKPKVDPKDKSKDELPKTGVESTSKKILVLTTLMISAGVVMIYVSKKKYQ</sequence>
<accession>A0A7G9S047</accession>
<keyword evidence="6" id="KW-0472">Membrane</keyword>
<feature type="domain" description="Gram-positive cocci surface proteins LPxTG" evidence="8">
    <location>
        <begin position="660"/>
        <end position="701"/>
    </location>
</feature>
<dbReference type="NCBIfam" id="TIGR01167">
    <property type="entry name" value="LPXTG_anchor"/>
    <property type="match status" value="1"/>
</dbReference>
<dbReference type="SUPFAM" id="SSF52058">
    <property type="entry name" value="L domain-like"/>
    <property type="match status" value="1"/>
</dbReference>